<dbReference type="PANTHER" id="PTHR10127">
    <property type="entry name" value="DISCOIDIN, CUB, EGF, LAMININ , AND ZINC METALLOPROTEASE DOMAIN CONTAINING"/>
    <property type="match status" value="1"/>
</dbReference>
<feature type="non-terminal residue" evidence="13">
    <location>
        <position position="1"/>
    </location>
</feature>
<dbReference type="SUPFAM" id="SSF55486">
    <property type="entry name" value="Metalloproteases ('zincins'), catalytic domain"/>
    <property type="match status" value="1"/>
</dbReference>
<dbReference type="GO" id="GO:0004222">
    <property type="term" value="F:metalloendopeptidase activity"/>
    <property type="evidence" value="ECO:0007669"/>
    <property type="project" value="UniProtKB-UniRule"/>
</dbReference>
<dbReference type="InterPro" id="IPR006026">
    <property type="entry name" value="Peptidase_Metallo"/>
</dbReference>
<dbReference type="InterPro" id="IPR034035">
    <property type="entry name" value="Astacin-like_dom"/>
</dbReference>
<accession>A0AAN8FBH9</accession>
<dbReference type="EMBL" id="WIXE01018345">
    <property type="protein sequence ID" value="KAK5970992.1"/>
    <property type="molecule type" value="Genomic_DNA"/>
</dbReference>
<evidence type="ECO:0000313" key="14">
    <source>
        <dbReference type="Proteomes" id="UP001331761"/>
    </source>
</evidence>
<dbReference type="PANTHER" id="PTHR10127:SF877">
    <property type="entry name" value="ZINC METALLOPROTEINASE NAS-34"/>
    <property type="match status" value="1"/>
</dbReference>
<keyword evidence="11" id="KW-0812">Transmembrane</keyword>
<feature type="active site" evidence="9">
    <location>
        <position position="232"/>
    </location>
</feature>
<keyword evidence="3 9" id="KW-0479">Metal-binding</keyword>
<dbReference type="InterPro" id="IPR024079">
    <property type="entry name" value="MetalloPept_cat_dom_sf"/>
</dbReference>
<evidence type="ECO:0000256" key="5">
    <source>
        <dbReference type="ARBA" id="ARBA00022833"/>
    </source>
</evidence>
<evidence type="ECO:0000256" key="10">
    <source>
        <dbReference type="RuleBase" id="RU361183"/>
    </source>
</evidence>
<evidence type="ECO:0000256" key="2">
    <source>
        <dbReference type="ARBA" id="ARBA00022670"/>
    </source>
</evidence>
<dbReference type="PROSITE" id="PS51864">
    <property type="entry name" value="ASTACIN"/>
    <property type="match status" value="1"/>
</dbReference>
<dbReference type="CDD" id="cd04280">
    <property type="entry name" value="ZnMc_astacin_like"/>
    <property type="match status" value="1"/>
</dbReference>
<dbReference type="PROSITE" id="PS00022">
    <property type="entry name" value="EGF_1"/>
    <property type="match status" value="1"/>
</dbReference>
<organism evidence="13 14">
    <name type="scientific">Trichostrongylus colubriformis</name>
    <name type="common">Black scour worm</name>
    <dbReference type="NCBI Taxonomy" id="6319"/>
    <lineage>
        <taxon>Eukaryota</taxon>
        <taxon>Metazoa</taxon>
        <taxon>Ecdysozoa</taxon>
        <taxon>Nematoda</taxon>
        <taxon>Chromadorea</taxon>
        <taxon>Rhabditida</taxon>
        <taxon>Rhabditina</taxon>
        <taxon>Rhabditomorpha</taxon>
        <taxon>Strongyloidea</taxon>
        <taxon>Trichostrongylidae</taxon>
        <taxon>Trichostrongylus</taxon>
    </lineage>
</organism>
<feature type="binding site" evidence="9">
    <location>
        <position position="241"/>
    </location>
    <ligand>
        <name>Zn(2+)</name>
        <dbReference type="ChEBI" id="CHEBI:29105"/>
        <note>catalytic</note>
    </ligand>
</feature>
<evidence type="ECO:0000256" key="3">
    <source>
        <dbReference type="ARBA" id="ARBA00022723"/>
    </source>
</evidence>
<keyword evidence="8" id="KW-0325">Glycoprotein</keyword>
<proteinExistence type="predicted"/>
<keyword evidence="5 9" id="KW-0862">Zinc</keyword>
<keyword evidence="14" id="KW-1185">Reference proteome</keyword>
<dbReference type="Proteomes" id="UP001331761">
    <property type="component" value="Unassembled WGS sequence"/>
</dbReference>
<dbReference type="GO" id="GO:0008270">
    <property type="term" value="F:zinc ion binding"/>
    <property type="evidence" value="ECO:0007669"/>
    <property type="project" value="UniProtKB-UniRule"/>
</dbReference>
<dbReference type="InterPro" id="IPR000742">
    <property type="entry name" value="EGF"/>
</dbReference>
<keyword evidence="4 9" id="KW-0378">Hydrolase</keyword>
<dbReference type="Gene3D" id="3.40.390.10">
    <property type="entry name" value="Collagenase (Catalytic Domain)"/>
    <property type="match status" value="1"/>
</dbReference>
<dbReference type="Pfam" id="PF01400">
    <property type="entry name" value="Astacin"/>
    <property type="match status" value="1"/>
</dbReference>
<evidence type="ECO:0000256" key="11">
    <source>
        <dbReference type="SAM" id="Phobius"/>
    </source>
</evidence>
<protein>
    <recommendedName>
        <fullName evidence="10">Metalloendopeptidase</fullName>
        <ecNumber evidence="10">3.4.24.-</ecNumber>
    </recommendedName>
</protein>
<reference evidence="13 14" key="1">
    <citation type="submission" date="2019-10" db="EMBL/GenBank/DDBJ databases">
        <title>Assembly and Annotation for the nematode Trichostrongylus colubriformis.</title>
        <authorList>
            <person name="Martin J."/>
        </authorList>
    </citation>
    <scope>NUCLEOTIDE SEQUENCE [LARGE SCALE GENOMIC DNA]</scope>
    <source>
        <strain evidence="13">G859</strain>
        <tissue evidence="13">Whole worm</tissue>
    </source>
</reference>
<dbReference type="GO" id="GO:0018996">
    <property type="term" value="P:molting cycle, collagen and cuticulin-based cuticle"/>
    <property type="evidence" value="ECO:0007669"/>
    <property type="project" value="UniProtKB-ARBA"/>
</dbReference>
<dbReference type="PROSITE" id="PS01186">
    <property type="entry name" value="EGF_2"/>
    <property type="match status" value="1"/>
</dbReference>
<evidence type="ECO:0000256" key="9">
    <source>
        <dbReference type="PROSITE-ProRule" id="PRU01211"/>
    </source>
</evidence>
<evidence type="ECO:0000256" key="1">
    <source>
        <dbReference type="ARBA" id="ARBA00022536"/>
    </source>
</evidence>
<dbReference type="AlphaFoldDB" id="A0AAN8FBH9"/>
<evidence type="ECO:0000256" key="6">
    <source>
        <dbReference type="ARBA" id="ARBA00023049"/>
    </source>
</evidence>
<feature type="binding site" evidence="9">
    <location>
        <position position="231"/>
    </location>
    <ligand>
        <name>Zn(2+)</name>
        <dbReference type="ChEBI" id="CHEBI:29105"/>
        <note>catalytic</note>
    </ligand>
</feature>
<comment type="caution">
    <text evidence="13">The sequence shown here is derived from an EMBL/GenBank/DDBJ whole genome shotgun (WGS) entry which is preliminary data.</text>
</comment>
<dbReference type="PRINTS" id="PR00480">
    <property type="entry name" value="ASTACIN"/>
</dbReference>
<evidence type="ECO:0000313" key="13">
    <source>
        <dbReference type="EMBL" id="KAK5970992.1"/>
    </source>
</evidence>
<keyword evidence="11" id="KW-1133">Transmembrane helix</keyword>
<evidence type="ECO:0000256" key="7">
    <source>
        <dbReference type="ARBA" id="ARBA00023157"/>
    </source>
</evidence>
<evidence type="ECO:0000256" key="4">
    <source>
        <dbReference type="ARBA" id="ARBA00022801"/>
    </source>
</evidence>
<keyword evidence="11" id="KW-0472">Membrane</keyword>
<evidence type="ECO:0000259" key="12">
    <source>
        <dbReference type="PROSITE" id="PS51864"/>
    </source>
</evidence>
<keyword evidence="7" id="KW-1015">Disulfide bond</keyword>
<feature type="transmembrane region" description="Helical" evidence="11">
    <location>
        <begin position="20"/>
        <end position="39"/>
    </location>
</feature>
<sequence length="406" mass="44530">GGSGDVGGGEEKVDLSQSCSVLAAAMLFLVLSAALWTTVSGQTIYAELLRENSPFADAPSVDRYLSSLAKLNEIQSKILGVRPTSRDEMPFEDKPARPDLLPYMFEGDILLTENQLQTIIRNAEDQLWTKGETPRRRRSMTSSLYARWNTLPIPYYINTRSGVEEAAVLAGIARWEADTCITFTRQYSLPSRNGIEFFLGSGCYSMIGRVGSSSQQVSIGYGCTSLGTVTHEIGHALGFYHEQARYDRDSYVTIVSQNIQNGYLNQFTKQARSNMEDYGVGYDPGSVMHYDQFSFSQNGGQSIRTLDTNYQQTIGQREAPSFMDVKRINAAYCNYTCSSRLPCLYGGYTDPKNCAVCRCPTGFGGTFCERAATNPAACGSGDRMAGASLQSISVSNAVTCSYVIKV</sequence>
<dbReference type="EC" id="3.4.24.-" evidence="10"/>
<gene>
    <name evidence="13" type="ORF">GCK32_013388</name>
</gene>
<dbReference type="InterPro" id="IPR001506">
    <property type="entry name" value="Peptidase_M12A"/>
</dbReference>
<keyword evidence="1" id="KW-0245">EGF-like domain</keyword>
<feature type="binding site" evidence="9">
    <location>
        <position position="235"/>
    </location>
    <ligand>
        <name>Zn(2+)</name>
        <dbReference type="ChEBI" id="CHEBI:29105"/>
        <note>catalytic</note>
    </ligand>
</feature>
<feature type="domain" description="Peptidase M12A" evidence="12">
    <location>
        <begin position="138"/>
        <end position="334"/>
    </location>
</feature>
<comment type="cofactor">
    <cofactor evidence="9 10">
        <name>Zn(2+)</name>
        <dbReference type="ChEBI" id="CHEBI:29105"/>
    </cofactor>
    <text evidence="9 10">Binds 1 zinc ion per subunit.</text>
</comment>
<comment type="caution">
    <text evidence="9">Lacks conserved residue(s) required for the propagation of feature annotation.</text>
</comment>
<name>A0AAN8FBH9_TRICO</name>
<keyword evidence="6 9" id="KW-0482">Metalloprotease</keyword>
<dbReference type="GO" id="GO:0006508">
    <property type="term" value="P:proteolysis"/>
    <property type="evidence" value="ECO:0007669"/>
    <property type="project" value="UniProtKB-KW"/>
</dbReference>
<dbReference type="SMART" id="SM00235">
    <property type="entry name" value="ZnMc"/>
    <property type="match status" value="1"/>
</dbReference>
<evidence type="ECO:0000256" key="8">
    <source>
        <dbReference type="ARBA" id="ARBA00023180"/>
    </source>
</evidence>
<keyword evidence="2 9" id="KW-0645">Protease</keyword>
<dbReference type="FunFam" id="3.40.390.10:FF:000028">
    <property type="entry name" value="Zinc metalloproteinase"/>
    <property type="match status" value="1"/>
</dbReference>